<keyword evidence="5" id="KW-1185">Reference proteome</keyword>
<feature type="region of interest" description="Disordered" evidence="2">
    <location>
        <begin position="99"/>
        <end position="150"/>
    </location>
</feature>
<gene>
    <name evidence="4" type="ORF">C7M84_012392</name>
</gene>
<dbReference type="OrthoDB" id="2448405at2759"/>
<reference evidence="4 5" key="1">
    <citation type="submission" date="2018-04" db="EMBL/GenBank/DDBJ databases">
        <authorList>
            <person name="Zhang X."/>
            <person name="Yuan J."/>
            <person name="Li F."/>
            <person name="Xiang J."/>
        </authorList>
    </citation>
    <scope>NUCLEOTIDE SEQUENCE [LARGE SCALE GENOMIC DNA]</scope>
    <source>
        <tissue evidence="4">Muscle</tissue>
    </source>
</reference>
<evidence type="ECO:0000313" key="5">
    <source>
        <dbReference type="Proteomes" id="UP000283509"/>
    </source>
</evidence>
<feature type="domain" description="DM13" evidence="3">
    <location>
        <begin position="174"/>
        <end position="286"/>
    </location>
</feature>
<dbReference type="Proteomes" id="UP000283509">
    <property type="component" value="Unassembled WGS sequence"/>
</dbReference>
<dbReference type="PANTHER" id="PTHR24036">
    <property type="entry name" value="SKELETOR-RELATED"/>
    <property type="match status" value="1"/>
</dbReference>
<dbReference type="InterPro" id="IPR019545">
    <property type="entry name" value="DM13_domain"/>
</dbReference>
<dbReference type="EMBL" id="QCYY01002567">
    <property type="protein sequence ID" value="ROT69384.1"/>
    <property type="molecule type" value="Genomic_DNA"/>
</dbReference>
<dbReference type="PROSITE" id="PS51549">
    <property type="entry name" value="DM13"/>
    <property type="match status" value="2"/>
</dbReference>
<proteinExistence type="predicted"/>
<sequence length="406" mass="43465">MGTNGCGREGKESKTAATPPPSPSSPPFPPSPPSQPPLPAGSPLNPSLPLPLLSLHPPPSSPTSSYPSRPPLSSLTLPSPSSLTLPLSPLPSSAPILTVFNSPPPSPPSLPLSAHTRAPARESVANSRVSETGEKRRRSLPRPGAETARKVARKIGDDEGLGLASAAKEDKYKGQYIGRLSTLHHDVTGDVYAVDNITVYIEGFSYDGEAPDAFFFAGNQAATPSNRGFIIPDERGRTEVLGPYRNKNLVLKFPVTKKGQRSLNDVQWLSIDFGHVKIPKNVAWPEPQVAAGLQSDRPVVRSSAVRITDTNTFRIDDFTFDGTVQDAIFVMGSGDAEASGVQVLDEKGTKHALKKYNKKTLLLTIPREVRGQPVQYFGVWSPSKGMLASVTFDPDAYIPPSVKSLV</sequence>
<evidence type="ECO:0000256" key="2">
    <source>
        <dbReference type="SAM" id="MobiDB-lite"/>
    </source>
</evidence>
<organism evidence="4 5">
    <name type="scientific">Penaeus vannamei</name>
    <name type="common">Whiteleg shrimp</name>
    <name type="synonym">Litopenaeus vannamei</name>
    <dbReference type="NCBI Taxonomy" id="6689"/>
    <lineage>
        <taxon>Eukaryota</taxon>
        <taxon>Metazoa</taxon>
        <taxon>Ecdysozoa</taxon>
        <taxon>Arthropoda</taxon>
        <taxon>Crustacea</taxon>
        <taxon>Multicrustacea</taxon>
        <taxon>Malacostraca</taxon>
        <taxon>Eumalacostraca</taxon>
        <taxon>Eucarida</taxon>
        <taxon>Decapoda</taxon>
        <taxon>Dendrobranchiata</taxon>
        <taxon>Penaeoidea</taxon>
        <taxon>Penaeidae</taxon>
        <taxon>Penaeus</taxon>
    </lineage>
</organism>
<feature type="domain" description="DM13" evidence="3">
    <location>
        <begin position="287"/>
        <end position="394"/>
    </location>
</feature>
<evidence type="ECO:0000259" key="3">
    <source>
        <dbReference type="PROSITE" id="PS51549"/>
    </source>
</evidence>
<feature type="compositionally biased region" description="Pro residues" evidence="2">
    <location>
        <begin position="18"/>
        <end position="40"/>
    </location>
</feature>
<keyword evidence="1" id="KW-0677">Repeat</keyword>
<feature type="region of interest" description="Disordered" evidence="2">
    <location>
        <begin position="1"/>
        <end position="84"/>
    </location>
</feature>
<protein>
    <recommendedName>
        <fullName evidence="3">DM13 domain-containing protein</fullName>
    </recommendedName>
</protein>
<comment type="caution">
    <text evidence="4">The sequence shown here is derived from an EMBL/GenBank/DDBJ whole genome shotgun (WGS) entry which is preliminary data.</text>
</comment>
<reference evidence="4 5" key="2">
    <citation type="submission" date="2019-01" db="EMBL/GenBank/DDBJ databases">
        <title>The decoding of complex shrimp genome reveals the adaptation for benthos swimmer, frequently molting mechanism and breeding impact on genome.</title>
        <authorList>
            <person name="Sun Y."/>
            <person name="Gao Y."/>
            <person name="Yu Y."/>
        </authorList>
    </citation>
    <scope>NUCLEOTIDE SEQUENCE [LARGE SCALE GENOMIC DNA]</scope>
    <source>
        <tissue evidence="4">Muscle</tissue>
    </source>
</reference>
<dbReference type="InterPro" id="IPR052126">
    <property type="entry name" value="Spindle_Org/Thrombomodulin"/>
</dbReference>
<feature type="compositionally biased region" description="Low complexity" evidence="2">
    <location>
        <begin position="41"/>
        <end position="55"/>
    </location>
</feature>
<feature type="compositionally biased region" description="Low complexity" evidence="2">
    <location>
        <begin position="62"/>
        <end position="84"/>
    </location>
</feature>
<accession>A0A3R7PKD0</accession>
<dbReference type="AlphaFoldDB" id="A0A3R7PKD0"/>
<dbReference type="PANTHER" id="PTHR24036:SF5">
    <property type="entry name" value="THROMBOMODULIN"/>
    <property type="match status" value="1"/>
</dbReference>
<dbReference type="Pfam" id="PF10517">
    <property type="entry name" value="DM13"/>
    <property type="match status" value="2"/>
</dbReference>
<dbReference type="SMART" id="SM00686">
    <property type="entry name" value="DM13"/>
    <property type="match status" value="2"/>
</dbReference>
<evidence type="ECO:0000313" key="4">
    <source>
        <dbReference type="EMBL" id="ROT69384.1"/>
    </source>
</evidence>
<name>A0A3R7PKD0_PENVA</name>
<evidence type="ECO:0000256" key="1">
    <source>
        <dbReference type="ARBA" id="ARBA00022737"/>
    </source>
</evidence>